<comment type="pathway">
    <text evidence="2">Lipid metabolism; sphingolipid metabolism.</text>
</comment>
<dbReference type="InterPro" id="IPR045022">
    <property type="entry name" value="KDSR-like"/>
</dbReference>
<dbReference type="EMBL" id="CABFNP030001195">
    <property type="protein sequence ID" value="CAI6092066.1"/>
    <property type="molecule type" value="Genomic_DNA"/>
</dbReference>
<dbReference type="GO" id="GO:0005789">
    <property type="term" value="C:endoplasmic reticulum membrane"/>
    <property type="evidence" value="ECO:0007669"/>
    <property type="project" value="TreeGrafter"/>
</dbReference>
<evidence type="ECO:0000256" key="5">
    <source>
        <dbReference type="ARBA" id="ARBA00022857"/>
    </source>
</evidence>
<evidence type="ECO:0000256" key="7">
    <source>
        <dbReference type="ARBA" id="ARBA00023002"/>
    </source>
</evidence>
<dbReference type="PRINTS" id="PR00081">
    <property type="entry name" value="GDHRDH"/>
</dbReference>
<dbReference type="Pfam" id="PF00106">
    <property type="entry name" value="adh_short"/>
    <property type="match status" value="1"/>
</dbReference>
<reference evidence="13" key="1">
    <citation type="submission" date="2023-01" db="EMBL/GenBank/DDBJ databases">
        <authorList>
            <person name="Piombo E."/>
        </authorList>
    </citation>
    <scope>NUCLEOTIDE SEQUENCE</scope>
</reference>
<dbReference type="SUPFAM" id="SSF51735">
    <property type="entry name" value="NAD(P)-binding Rossmann-fold domains"/>
    <property type="match status" value="1"/>
</dbReference>
<dbReference type="PANTHER" id="PTHR43550">
    <property type="entry name" value="3-KETODIHYDROSPHINGOSINE REDUCTASE"/>
    <property type="match status" value="1"/>
</dbReference>
<feature type="non-terminal residue" evidence="13">
    <location>
        <position position="1"/>
    </location>
</feature>
<dbReference type="GO" id="GO:0030148">
    <property type="term" value="P:sphingolipid biosynthetic process"/>
    <property type="evidence" value="ECO:0007669"/>
    <property type="project" value="InterPro"/>
</dbReference>
<comment type="function">
    <text evidence="10">Catalyzes the reduction of 3'-oxosphinganine (3-ketodihydrosphingosine/KDS) to sphinganine (dihydrosphingosine/DHS), the second step of de novo sphingolipid biosynthesis.</text>
</comment>
<dbReference type="InterPro" id="IPR002347">
    <property type="entry name" value="SDR_fam"/>
</dbReference>
<evidence type="ECO:0000256" key="3">
    <source>
        <dbReference type="ARBA" id="ARBA00004991"/>
    </source>
</evidence>
<protein>
    <recommendedName>
        <fullName evidence="9">3-dehydrosphinganine reductase</fullName>
        <ecNumber evidence="9">1.1.1.102</ecNumber>
    </recommendedName>
</protein>
<name>A0AA35M7P1_9HYPO</name>
<keyword evidence="12" id="KW-0472">Membrane</keyword>
<keyword evidence="5" id="KW-0521">NADP</keyword>
<evidence type="ECO:0000256" key="9">
    <source>
        <dbReference type="ARBA" id="ARBA00026112"/>
    </source>
</evidence>
<organism evidence="13 14">
    <name type="scientific">Clonostachys chloroleuca</name>
    <dbReference type="NCBI Taxonomy" id="1926264"/>
    <lineage>
        <taxon>Eukaryota</taxon>
        <taxon>Fungi</taxon>
        <taxon>Dikarya</taxon>
        <taxon>Ascomycota</taxon>
        <taxon>Pezizomycotina</taxon>
        <taxon>Sordariomycetes</taxon>
        <taxon>Hypocreomycetidae</taxon>
        <taxon>Hypocreales</taxon>
        <taxon>Bionectriaceae</taxon>
        <taxon>Clonostachys</taxon>
    </lineage>
</organism>
<evidence type="ECO:0000256" key="12">
    <source>
        <dbReference type="SAM" id="Phobius"/>
    </source>
</evidence>
<keyword evidence="6" id="KW-0746">Sphingolipid metabolism</keyword>
<keyword evidence="12" id="KW-0812">Transmembrane</keyword>
<dbReference type="GO" id="GO:0047560">
    <property type="term" value="F:3-dehydrosphinganine reductase activity"/>
    <property type="evidence" value="ECO:0007669"/>
    <property type="project" value="UniProtKB-EC"/>
</dbReference>
<proteinExistence type="predicted"/>
<evidence type="ECO:0000313" key="14">
    <source>
        <dbReference type="Proteomes" id="UP001160390"/>
    </source>
</evidence>
<keyword evidence="14" id="KW-1185">Reference proteome</keyword>
<comment type="caution">
    <text evidence="13">The sequence shown here is derived from an EMBL/GenBank/DDBJ whole genome shotgun (WGS) entry which is preliminary data.</text>
</comment>
<feature type="transmembrane region" description="Helical" evidence="12">
    <location>
        <begin position="17"/>
        <end position="38"/>
    </location>
</feature>
<evidence type="ECO:0000256" key="10">
    <source>
        <dbReference type="ARBA" id="ARBA00044737"/>
    </source>
</evidence>
<evidence type="ECO:0000256" key="1">
    <source>
        <dbReference type="ARBA" id="ARBA00004240"/>
    </source>
</evidence>
<accession>A0AA35M7P1</accession>
<evidence type="ECO:0000256" key="8">
    <source>
        <dbReference type="ARBA" id="ARBA00023098"/>
    </source>
</evidence>
<dbReference type="InterPro" id="IPR036291">
    <property type="entry name" value="NAD(P)-bd_dom_sf"/>
</dbReference>
<comment type="pathway">
    <text evidence="3">Sphingolipid metabolism.</text>
</comment>
<dbReference type="Gene3D" id="3.40.50.720">
    <property type="entry name" value="NAD(P)-binding Rossmann-like Domain"/>
    <property type="match status" value="1"/>
</dbReference>
<dbReference type="EC" id="1.1.1.102" evidence="9"/>
<dbReference type="Proteomes" id="UP001160390">
    <property type="component" value="Unassembled WGS sequence"/>
</dbReference>
<evidence type="ECO:0000256" key="11">
    <source>
        <dbReference type="ARBA" id="ARBA00048930"/>
    </source>
</evidence>
<dbReference type="PANTHER" id="PTHR43550:SF3">
    <property type="entry name" value="3-KETODIHYDROSPHINGOSINE REDUCTASE"/>
    <property type="match status" value="1"/>
</dbReference>
<sequence>RKHWLLARANMADSPNFLIWASLTTFALVVIVSIMGLFGGNQMPVEGKTILITGGSEGMGLAAARQLSAKGANIVIAARSVDKLESAIKEIQAAAKNPASQRFHYISVDVAKPAYAGPLIAEATQWNNGRSLDIVWCIAGIATPQLFLDMEMDSMRRHMDVNYFGTAEMSHAILKEWLAVDAPIEKEARHLILTCTTAIFLDVPGYLPYVTSKWAIRGLADTLKLELELYPQNVQIHLVCPGTILSAAFEREQKVKPGITKKIEEMDPEQTPEEVAERAIKKLEAGQYMITVNWFGALMRWGALGSSRDSILDTIMAALLALFMPIVLFVMGSDVKTWKKKYGHPETWKKE</sequence>
<feature type="transmembrane region" description="Helical" evidence="12">
    <location>
        <begin position="310"/>
        <end position="331"/>
    </location>
</feature>
<evidence type="ECO:0000256" key="4">
    <source>
        <dbReference type="ARBA" id="ARBA00022824"/>
    </source>
</evidence>
<keyword evidence="8" id="KW-0443">Lipid metabolism</keyword>
<keyword evidence="4" id="KW-0256">Endoplasmic reticulum</keyword>
<comment type="catalytic activity">
    <reaction evidence="11">
        <text>sphinganine + NADP(+) = 3-oxosphinganine + NADPH + H(+)</text>
        <dbReference type="Rhea" id="RHEA:22640"/>
        <dbReference type="ChEBI" id="CHEBI:15378"/>
        <dbReference type="ChEBI" id="CHEBI:57783"/>
        <dbReference type="ChEBI" id="CHEBI:57817"/>
        <dbReference type="ChEBI" id="CHEBI:58299"/>
        <dbReference type="ChEBI" id="CHEBI:58349"/>
        <dbReference type="EC" id="1.1.1.102"/>
    </reaction>
    <physiologicalReaction direction="right-to-left" evidence="11">
        <dbReference type="Rhea" id="RHEA:22642"/>
    </physiologicalReaction>
</comment>
<evidence type="ECO:0000256" key="2">
    <source>
        <dbReference type="ARBA" id="ARBA00004760"/>
    </source>
</evidence>
<dbReference type="GO" id="GO:0006666">
    <property type="term" value="P:3-keto-sphinganine metabolic process"/>
    <property type="evidence" value="ECO:0007669"/>
    <property type="project" value="InterPro"/>
</dbReference>
<comment type="subcellular location">
    <subcellularLocation>
        <location evidence="1">Endoplasmic reticulum</location>
    </subcellularLocation>
</comment>
<evidence type="ECO:0000256" key="6">
    <source>
        <dbReference type="ARBA" id="ARBA00022919"/>
    </source>
</evidence>
<dbReference type="CDD" id="cd08939">
    <property type="entry name" value="KDSR-like_SDR_c"/>
    <property type="match status" value="1"/>
</dbReference>
<keyword evidence="12" id="KW-1133">Transmembrane helix</keyword>
<gene>
    <name evidence="13" type="ORF">CCHLO57077_00006245</name>
</gene>
<keyword evidence="7" id="KW-0560">Oxidoreductase</keyword>
<evidence type="ECO:0000313" key="13">
    <source>
        <dbReference type="EMBL" id="CAI6092066.1"/>
    </source>
</evidence>
<dbReference type="AlphaFoldDB" id="A0AA35M7P1"/>